<dbReference type="InterPro" id="IPR051992">
    <property type="entry name" value="OxStress_Response_Reg"/>
</dbReference>
<evidence type="ECO:0000256" key="3">
    <source>
        <dbReference type="SAM" id="MobiDB-lite"/>
    </source>
</evidence>
<gene>
    <name evidence="4" type="ORF">TAV2_LOCUS16602</name>
</gene>
<evidence type="ECO:0000256" key="1">
    <source>
        <dbReference type="ARBA" id="ARBA00004123"/>
    </source>
</evidence>
<dbReference type="GO" id="GO:0006950">
    <property type="term" value="P:response to stress"/>
    <property type="evidence" value="ECO:0007669"/>
    <property type="project" value="UniProtKB-ARBA"/>
</dbReference>
<accession>A0AAU9SG88</accession>
<evidence type="ECO:0000313" key="4">
    <source>
        <dbReference type="EMBL" id="CAH2065496.1"/>
    </source>
</evidence>
<protein>
    <submittedName>
        <fullName evidence="4">Uncharacterized protein</fullName>
    </submittedName>
</protein>
<reference evidence="4 5" key="1">
    <citation type="submission" date="2022-03" db="EMBL/GenBank/DDBJ databases">
        <authorList>
            <person name="Nunn A."/>
            <person name="Chopra R."/>
            <person name="Nunn A."/>
            <person name="Contreras Garrido A."/>
        </authorList>
    </citation>
    <scope>NUCLEOTIDE SEQUENCE [LARGE SCALE GENOMIC DNA]</scope>
</reference>
<dbReference type="EMBL" id="OU466861">
    <property type="protein sequence ID" value="CAH2065496.1"/>
    <property type="molecule type" value="Genomic_DNA"/>
</dbReference>
<keyword evidence="2" id="KW-0539">Nucleus</keyword>
<feature type="compositionally biased region" description="Low complexity" evidence="3">
    <location>
        <begin position="17"/>
        <end position="34"/>
    </location>
</feature>
<organism evidence="4 5">
    <name type="scientific">Thlaspi arvense</name>
    <name type="common">Field penny-cress</name>
    <dbReference type="NCBI Taxonomy" id="13288"/>
    <lineage>
        <taxon>Eukaryota</taxon>
        <taxon>Viridiplantae</taxon>
        <taxon>Streptophyta</taxon>
        <taxon>Embryophyta</taxon>
        <taxon>Tracheophyta</taxon>
        <taxon>Spermatophyta</taxon>
        <taxon>Magnoliopsida</taxon>
        <taxon>eudicotyledons</taxon>
        <taxon>Gunneridae</taxon>
        <taxon>Pentapetalae</taxon>
        <taxon>rosids</taxon>
        <taxon>malvids</taxon>
        <taxon>Brassicales</taxon>
        <taxon>Brassicaceae</taxon>
        <taxon>Thlaspideae</taxon>
        <taxon>Thlaspi</taxon>
    </lineage>
</organism>
<dbReference type="GO" id="GO:0005634">
    <property type="term" value="C:nucleus"/>
    <property type="evidence" value="ECO:0007669"/>
    <property type="project" value="UniProtKB-SubCell"/>
</dbReference>
<proteinExistence type="predicted"/>
<dbReference type="PANTHER" id="PTHR33172">
    <property type="entry name" value="OS08G0516900 PROTEIN"/>
    <property type="match status" value="1"/>
</dbReference>
<comment type="subcellular location">
    <subcellularLocation>
        <location evidence="1">Nucleus</location>
    </subcellularLocation>
</comment>
<feature type="region of interest" description="Disordered" evidence="3">
    <location>
        <begin position="1"/>
        <end position="56"/>
    </location>
</feature>
<keyword evidence="5" id="KW-1185">Reference proteome</keyword>
<sequence>MPIVTDYFDGDGRKNNSTVGFGCLSSSSSSSSIGKDSDDDEGGDNEAESPYKGPLDMMESLEEVLPIRRGISKFYNGKSKSFKNLMDFESSPMKDLGRPENHYSRRRINLLSHRICNHGGISKKPVKTTFTAVSPSFGDDSSSTSSLPRSIPPLYPKQSKDSLGNCVPVVVSPRCFKSPAGRNIHNVIC</sequence>
<name>A0AAU9SG88_THLAR</name>
<dbReference type="Proteomes" id="UP000836841">
    <property type="component" value="Chromosome 5"/>
</dbReference>
<feature type="compositionally biased region" description="Acidic residues" evidence="3">
    <location>
        <begin position="37"/>
        <end position="47"/>
    </location>
</feature>
<evidence type="ECO:0000256" key="2">
    <source>
        <dbReference type="ARBA" id="ARBA00023242"/>
    </source>
</evidence>
<dbReference type="AlphaFoldDB" id="A0AAU9SG88"/>
<dbReference type="PANTHER" id="PTHR33172:SF107">
    <property type="entry name" value="PROTEIN OXIDATIVE STRESS 3 LIKE 2"/>
    <property type="match status" value="1"/>
</dbReference>
<evidence type="ECO:0000313" key="5">
    <source>
        <dbReference type="Proteomes" id="UP000836841"/>
    </source>
</evidence>